<gene>
    <name evidence="1" type="ORF">GTP46_24730</name>
</gene>
<sequence>MASDFYKYFKENMDSLGLDCPETLFATKGTAINTAATILSAIQQHGSKVTVAELVGAGTGLEKLLYLGALRASFYVGAVIGSIAVATGRSLAGGTSLSDVLMSARGNNLHRPWLAGVLTRWPGIYRPEVNSRKLYRQSWSRP</sequence>
<accession>A0A6L8KEE8</accession>
<dbReference type="EMBL" id="WWCN01000019">
    <property type="protein sequence ID" value="MYM25839.1"/>
    <property type="molecule type" value="Genomic_DNA"/>
</dbReference>
<evidence type="ECO:0000313" key="1">
    <source>
        <dbReference type="EMBL" id="MYM25839.1"/>
    </source>
</evidence>
<proteinExistence type="predicted"/>
<dbReference type="Proteomes" id="UP000479335">
    <property type="component" value="Unassembled WGS sequence"/>
</dbReference>
<dbReference type="RefSeq" id="WP_161009283.1">
    <property type="nucleotide sequence ID" value="NZ_WWCN01000019.1"/>
</dbReference>
<name>A0A6L8KEE8_9BURK</name>
<organism evidence="1 2">
    <name type="scientific">Duganella flavida</name>
    <dbReference type="NCBI Taxonomy" id="2692175"/>
    <lineage>
        <taxon>Bacteria</taxon>
        <taxon>Pseudomonadati</taxon>
        <taxon>Pseudomonadota</taxon>
        <taxon>Betaproteobacteria</taxon>
        <taxon>Burkholderiales</taxon>
        <taxon>Oxalobacteraceae</taxon>
        <taxon>Telluria group</taxon>
        <taxon>Duganella</taxon>
    </lineage>
</organism>
<dbReference type="AlphaFoldDB" id="A0A6L8KEE8"/>
<protein>
    <submittedName>
        <fullName evidence="1">Uncharacterized protein</fullName>
    </submittedName>
</protein>
<keyword evidence="2" id="KW-1185">Reference proteome</keyword>
<comment type="caution">
    <text evidence="1">The sequence shown here is derived from an EMBL/GenBank/DDBJ whole genome shotgun (WGS) entry which is preliminary data.</text>
</comment>
<reference evidence="1 2" key="1">
    <citation type="submission" date="2019-12" db="EMBL/GenBank/DDBJ databases">
        <title>Novel species isolated from a subtropical stream in China.</title>
        <authorList>
            <person name="Lu H."/>
        </authorList>
    </citation>
    <scope>NUCLEOTIDE SEQUENCE [LARGE SCALE GENOMIC DNA]</scope>
    <source>
        <strain evidence="1 2">FT135W</strain>
    </source>
</reference>
<evidence type="ECO:0000313" key="2">
    <source>
        <dbReference type="Proteomes" id="UP000479335"/>
    </source>
</evidence>